<keyword evidence="3" id="KW-1185">Reference proteome</keyword>
<feature type="region of interest" description="Disordered" evidence="1">
    <location>
        <begin position="61"/>
        <end position="111"/>
    </location>
</feature>
<feature type="region of interest" description="Disordered" evidence="1">
    <location>
        <begin position="228"/>
        <end position="252"/>
    </location>
</feature>
<comment type="caution">
    <text evidence="2">The sequence shown here is derived from an EMBL/GenBank/DDBJ whole genome shotgun (WGS) entry which is preliminary data.</text>
</comment>
<gene>
    <name evidence="2" type="ORF">ANN_01483</name>
</gene>
<dbReference type="PANTHER" id="PTHR34415">
    <property type="entry name" value="INTEGRASE CATALYTIC DOMAIN-CONTAINING PROTEIN"/>
    <property type="match status" value="1"/>
</dbReference>
<organism evidence="2 3">
    <name type="scientific">Periplaneta americana</name>
    <name type="common">American cockroach</name>
    <name type="synonym">Blatta americana</name>
    <dbReference type="NCBI Taxonomy" id="6978"/>
    <lineage>
        <taxon>Eukaryota</taxon>
        <taxon>Metazoa</taxon>
        <taxon>Ecdysozoa</taxon>
        <taxon>Arthropoda</taxon>
        <taxon>Hexapoda</taxon>
        <taxon>Insecta</taxon>
        <taxon>Pterygota</taxon>
        <taxon>Neoptera</taxon>
        <taxon>Polyneoptera</taxon>
        <taxon>Dictyoptera</taxon>
        <taxon>Blattodea</taxon>
        <taxon>Blattoidea</taxon>
        <taxon>Blattidae</taxon>
        <taxon>Blattinae</taxon>
        <taxon>Periplaneta</taxon>
    </lineage>
</organism>
<name>A0ABQ8TW40_PERAM</name>
<dbReference type="Proteomes" id="UP001148838">
    <property type="component" value="Unassembled WGS sequence"/>
</dbReference>
<feature type="compositionally biased region" description="Polar residues" evidence="1">
    <location>
        <begin position="61"/>
        <end position="88"/>
    </location>
</feature>
<evidence type="ECO:0000313" key="3">
    <source>
        <dbReference type="Proteomes" id="UP001148838"/>
    </source>
</evidence>
<accession>A0ABQ8TW40</accession>
<proteinExistence type="predicted"/>
<feature type="compositionally biased region" description="Basic and acidic residues" evidence="1">
    <location>
        <begin position="89"/>
        <end position="108"/>
    </location>
</feature>
<evidence type="ECO:0000313" key="2">
    <source>
        <dbReference type="EMBL" id="KAJ4450076.1"/>
    </source>
</evidence>
<reference evidence="2 3" key="1">
    <citation type="journal article" date="2022" name="Allergy">
        <title>Genome assembly and annotation of Periplaneta americana reveal a comprehensive cockroach allergen profile.</title>
        <authorList>
            <person name="Wang L."/>
            <person name="Xiong Q."/>
            <person name="Saelim N."/>
            <person name="Wang L."/>
            <person name="Nong W."/>
            <person name="Wan A.T."/>
            <person name="Shi M."/>
            <person name="Liu X."/>
            <person name="Cao Q."/>
            <person name="Hui J.H.L."/>
            <person name="Sookrung N."/>
            <person name="Leung T.F."/>
            <person name="Tungtrongchitr A."/>
            <person name="Tsui S.K.W."/>
        </authorList>
    </citation>
    <scope>NUCLEOTIDE SEQUENCE [LARGE SCALE GENOMIC DNA]</scope>
    <source>
        <strain evidence="2">PWHHKU_190912</strain>
    </source>
</reference>
<protein>
    <submittedName>
        <fullName evidence="2">Uncharacterized protein</fullName>
    </submittedName>
</protein>
<evidence type="ECO:0000256" key="1">
    <source>
        <dbReference type="SAM" id="MobiDB-lite"/>
    </source>
</evidence>
<dbReference type="PANTHER" id="PTHR34415:SF1">
    <property type="entry name" value="INTEGRASE CATALYTIC DOMAIN-CONTAINING PROTEIN"/>
    <property type="match status" value="1"/>
</dbReference>
<sequence length="252" mass="28974">MERVKWTDRIRHEAVLERVGEKIMMLELIRKEKRNWLGEWLRRNCLLKDAIEGMVNGKISASNASSSGKPQQEQEMGSISIRQRNRSTPTEKRMSNSIPDIDRSRPFRETSPSPKCVYVRIVKVSWIGVLCSAVKYFIFKTLVAGLLLHFYIYDETKGGKGSNEVVSFLLHYIDNVMFKDVRELHLHSDSCGGQNRNGTILGTSKRNVTLLQTGPYRNELKPNDAKVCEESENNRRVTGKRRVADHRLPDKN</sequence>
<dbReference type="EMBL" id="JAJSOF020000003">
    <property type="protein sequence ID" value="KAJ4450076.1"/>
    <property type="molecule type" value="Genomic_DNA"/>
</dbReference>